<dbReference type="EMBL" id="ADMD01000009">
    <property type="protein sequence ID" value="EJZ83304.1"/>
    <property type="molecule type" value="Genomic_DNA"/>
</dbReference>
<dbReference type="Gene3D" id="1.10.10.10">
    <property type="entry name" value="Winged helix-like DNA-binding domain superfamily/Winged helix DNA-binding domain"/>
    <property type="match status" value="1"/>
</dbReference>
<dbReference type="InterPro" id="IPR016032">
    <property type="entry name" value="Sig_transdc_resp-reg_C-effctor"/>
</dbReference>
<accession>K0YUY4</accession>
<dbReference type="Proteomes" id="UP000006069">
    <property type="component" value="Unassembled WGS sequence"/>
</dbReference>
<dbReference type="InterPro" id="IPR000792">
    <property type="entry name" value="Tscrpt_reg_LuxR_C"/>
</dbReference>
<feature type="transmembrane region" description="Helical" evidence="5">
    <location>
        <begin position="34"/>
        <end position="55"/>
    </location>
</feature>
<dbReference type="HOGENOM" id="CLU_860241_0_0_11"/>
<name>K0YUY4_9ACTN</name>
<dbReference type="PRINTS" id="PR00038">
    <property type="entry name" value="HTHLUXR"/>
</dbReference>
<dbReference type="PANTHER" id="PTHR44688">
    <property type="entry name" value="DNA-BINDING TRANSCRIPTIONAL ACTIVATOR DEVR_DOSR"/>
    <property type="match status" value="1"/>
</dbReference>
<feature type="transmembrane region" description="Helical" evidence="5">
    <location>
        <begin position="160"/>
        <end position="177"/>
    </location>
</feature>
<keyword evidence="8" id="KW-1185">Reference proteome</keyword>
<comment type="caution">
    <text evidence="7">The sequence shown here is derived from an EMBL/GenBank/DDBJ whole genome shotgun (WGS) entry which is preliminary data.</text>
</comment>
<feature type="domain" description="HTH luxR-type" evidence="6">
    <location>
        <begin position="259"/>
        <end position="323"/>
    </location>
</feature>
<keyword evidence="2" id="KW-0238">DNA-binding</keyword>
<keyword evidence="5" id="KW-0812">Transmembrane</keyword>
<protein>
    <recommendedName>
        <fullName evidence="6">HTH luxR-type domain-containing protein</fullName>
    </recommendedName>
</protein>
<dbReference type="GO" id="GO:0003677">
    <property type="term" value="F:DNA binding"/>
    <property type="evidence" value="ECO:0007669"/>
    <property type="project" value="UniProtKB-KW"/>
</dbReference>
<keyword evidence="1" id="KW-0805">Transcription regulation</keyword>
<dbReference type="SMART" id="SM00421">
    <property type="entry name" value="HTH_LUXR"/>
    <property type="match status" value="1"/>
</dbReference>
<keyword evidence="3" id="KW-0804">Transcription</keyword>
<dbReference type="Pfam" id="PF00196">
    <property type="entry name" value="GerE"/>
    <property type="match status" value="1"/>
</dbReference>
<evidence type="ECO:0000256" key="4">
    <source>
        <dbReference type="SAM" id="MobiDB-lite"/>
    </source>
</evidence>
<evidence type="ECO:0000256" key="5">
    <source>
        <dbReference type="SAM" id="Phobius"/>
    </source>
</evidence>
<dbReference type="PATRIC" id="fig|742818.3.peg.1929"/>
<sequence length="323" mass="35083">MGRTVLGILVACVFVCLSGGFLDADPYIRPETPVNQASILVALVFAMALTAVAVVGPRRISISFFYRWMCPALVLGFASVILLPDPFGSIVAFITSISARFAFCLITQMFFARFAESGKATATQSFGWGWIGVHLGDFIGVFLLLMLQNFPIGNLGGFENVAAGCIVVLVFATMFVLDDETSFRTQNPSAENAPSIITPSKKSEELTTARPGDNANESIGRNSDAQAGQRTPLQDAEEPAADQKEQAGNDASFEEAILSISKTFRLTPRETEVFSLLARGRSIPYIRDELVISRETAATHAKHIYAKLDVHSRQELIDLVAKH</sequence>
<dbReference type="RefSeq" id="WP_009140000.1">
    <property type="nucleotide sequence ID" value="NZ_JH815199.1"/>
</dbReference>
<dbReference type="InterPro" id="IPR036388">
    <property type="entry name" value="WH-like_DNA-bd_sf"/>
</dbReference>
<reference evidence="7 8" key="1">
    <citation type="submission" date="2012-08" db="EMBL/GenBank/DDBJ databases">
        <title>The Genome Sequence of Slackia piriformis YIT 12062.</title>
        <authorList>
            <consortium name="The Broad Institute Genome Sequencing Platform"/>
            <person name="Earl A."/>
            <person name="Ward D."/>
            <person name="Feldgarden M."/>
            <person name="Gevers D."/>
            <person name="Morotomi M."/>
            <person name="Walker B."/>
            <person name="Young S.K."/>
            <person name="Zeng Q."/>
            <person name="Gargeya S."/>
            <person name="Fitzgerald M."/>
            <person name="Haas B."/>
            <person name="Abouelleil A."/>
            <person name="Alvarado L."/>
            <person name="Arachchi H.M."/>
            <person name="Berlin A.M."/>
            <person name="Chapman S.B."/>
            <person name="Goldberg J."/>
            <person name="Griggs A."/>
            <person name="Gujja S."/>
            <person name="Hansen M."/>
            <person name="Howarth C."/>
            <person name="Imamovic A."/>
            <person name="Larimer J."/>
            <person name="McCowen C."/>
            <person name="Montmayeur A."/>
            <person name="Murphy C."/>
            <person name="Neiman D."/>
            <person name="Pearson M."/>
            <person name="Priest M."/>
            <person name="Roberts A."/>
            <person name="Saif S."/>
            <person name="Shea T."/>
            <person name="Sisk P."/>
            <person name="Sykes S."/>
            <person name="Wortman J."/>
            <person name="Nusbaum C."/>
            <person name="Birren B."/>
        </authorList>
    </citation>
    <scope>NUCLEOTIDE SEQUENCE [LARGE SCALE GENOMIC DNA]</scope>
    <source>
        <strain evidence="7 8">YIT 12062</strain>
    </source>
</reference>
<feature type="transmembrane region" description="Helical" evidence="5">
    <location>
        <begin position="64"/>
        <end position="84"/>
    </location>
</feature>
<feature type="compositionally biased region" description="Polar residues" evidence="4">
    <location>
        <begin position="184"/>
        <end position="200"/>
    </location>
</feature>
<feature type="transmembrane region" description="Helical" evidence="5">
    <location>
        <begin position="90"/>
        <end position="114"/>
    </location>
</feature>
<organism evidence="7 8">
    <name type="scientific">Slackia piriformis YIT 12062</name>
    <dbReference type="NCBI Taxonomy" id="742818"/>
    <lineage>
        <taxon>Bacteria</taxon>
        <taxon>Bacillati</taxon>
        <taxon>Actinomycetota</taxon>
        <taxon>Coriobacteriia</taxon>
        <taxon>Eggerthellales</taxon>
        <taxon>Eggerthellaceae</taxon>
        <taxon>Slackia</taxon>
    </lineage>
</organism>
<dbReference type="AlphaFoldDB" id="K0YUY4"/>
<evidence type="ECO:0000256" key="1">
    <source>
        <dbReference type="ARBA" id="ARBA00023015"/>
    </source>
</evidence>
<keyword evidence="5" id="KW-1133">Transmembrane helix</keyword>
<dbReference type="SUPFAM" id="SSF46894">
    <property type="entry name" value="C-terminal effector domain of the bipartite response regulators"/>
    <property type="match status" value="1"/>
</dbReference>
<feature type="transmembrane region" description="Helical" evidence="5">
    <location>
        <begin position="126"/>
        <end position="148"/>
    </location>
</feature>
<evidence type="ECO:0000259" key="6">
    <source>
        <dbReference type="PROSITE" id="PS50043"/>
    </source>
</evidence>
<evidence type="ECO:0000313" key="8">
    <source>
        <dbReference type="Proteomes" id="UP000006069"/>
    </source>
</evidence>
<feature type="region of interest" description="Disordered" evidence="4">
    <location>
        <begin position="184"/>
        <end position="249"/>
    </location>
</feature>
<dbReference type="CDD" id="cd06170">
    <property type="entry name" value="LuxR_C_like"/>
    <property type="match status" value="1"/>
</dbReference>
<dbReference type="eggNOG" id="COG2197">
    <property type="taxonomic scope" value="Bacteria"/>
</dbReference>
<gene>
    <name evidence="7" type="ORF">HMPREF9451_01823</name>
</gene>
<evidence type="ECO:0000256" key="2">
    <source>
        <dbReference type="ARBA" id="ARBA00023125"/>
    </source>
</evidence>
<dbReference type="PANTHER" id="PTHR44688:SF16">
    <property type="entry name" value="DNA-BINDING TRANSCRIPTIONAL ACTIVATOR DEVR_DOSR"/>
    <property type="match status" value="1"/>
</dbReference>
<keyword evidence="5" id="KW-0472">Membrane</keyword>
<proteinExistence type="predicted"/>
<feature type="compositionally biased region" description="Polar residues" evidence="4">
    <location>
        <begin position="215"/>
        <end position="232"/>
    </location>
</feature>
<dbReference type="GO" id="GO:0006355">
    <property type="term" value="P:regulation of DNA-templated transcription"/>
    <property type="evidence" value="ECO:0007669"/>
    <property type="project" value="InterPro"/>
</dbReference>
<evidence type="ECO:0000256" key="3">
    <source>
        <dbReference type="ARBA" id="ARBA00023163"/>
    </source>
</evidence>
<dbReference type="OrthoDB" id="9808843at2"/>
<evidence type="ECO:0000313" key="7">
    <source>
        <dbReference type="EMBL" id="EJZ83304.1"/>
    </source>
</evidence>
<dbReference type="InParanoid" id="K0YUY4"/>
<dbReference type="PROSITE" id="PS50043">
    <property type="entry name" value="HTH_LUXR_2"/>
    <property type="match status" value="1"/>
</dbReference>